<organism evidence="5">
    <name type="scientific">candidate division WOR-3 bacterium</name>
    <dbReference type="NCBI Taxonomy" id="2052148"/>
    <lineage>
        <taxon>Bacteria</taxon>
        <taxon>Bacteria division WOR-3</taxon>
    </lineage>
</organism>
<name>A0A7C5DGF2_UNCW3</name>
<dbReference type="GO" id="GO:0032259">
    <property type="term" value="P:methylation"/>
    <property type="evidence" value="ECO:0007669"/>
    <property type="project" value="UniProtKB-KW"/>
</dbReference>
<evidence type="ECO:0000259" key="4">
    <source>
        <dbReference type="PROSITE" id="PS51222"/>
    </source>
</evidence>
<comment type="similarity">
    <text evidence="3">Belongs to the N(4)/N(6)-methyltransferase family.</text>
</comment>
<comment type="caution">
    <text evidence="5">The sequence shown here is derived from an EMBL/GenBank/DDBJ whole genome shotgun (WGS) entry which is preliminary data.</text>
</comment>
<dbReference type="PANTHER" id="PTHR46444:SF19">
    <property type="entry name" value="OS02G0745600 PROTEIN"/>
    <property type="match status" value="1"/>
</dbReference>
<dbReference type="PRINTS" id="PR00508">
    <property type="entry name" value="S21N4MTFRASE"/>
</dbReference>
<keyword evidence="2" id="KW-0808">Transferase</keyword>
<dbReference type="PANTHER" id="PTHR46444">
    <property type="entry name" value="DCD (DEVELOPMENT AND CELL DEATH) DOMAIN PROTEIN-RELATED"/>
    <property type="match status" value="1"/>
</dbReference>
<protein>
    <recommendedName>
        <fullName evidence="3">Methyltransferase</fullName>
        <ecNumber evidence="3">2.1.1.-</ecNumber>
    </recommendedName>
</protein>
<gene>
    <name evidence="5" type="ORF">ENL19_00200</name>
</gene>
<dbReference type="InterPro" id="IPR002941">
    <property type="entry name" value="DNA_methylase_N4/N6"/>
</dbReference>
<evidence type="ECO:0000256" key="2">
    <source>
        <dbReference type="ARBA" id="ARBA00022679"/>
    </source>
</evidence>
<evidence type="ECO:0000256" key="3">
    <source>
        <dbReference type="RuleBase" id="RU362026"/>
    </source>
</evidence>
<evidence type="ECO:0000256" key="1">
    <source>
        <dbReference type="ARBA" id="ARBA00022603"/>
    </source>
</evidence>
<dbReference type="SUPFAM" id="SSF53335">
    <property type="entry name" value="S-adenosyl-L-methionine-dependent methyltransferases"/>
    <property type="match status" value="1"/>
</dbReference>
<dbReference type="InterPro" id="IPR013989">
    <property type="entry name" value="Dev_and_cell_death_domain"/>
</dbReference>
<feature type="non-terminal residue" evidence="5">
    <location>
        <position position="298"/>
    </location>
</feature>
<dbReference type="Pfam" id="PF01555">
    <property type="entry name" value="N6_N4_Mtase"/>
    <property type="match status" value="1"/>
</dbReference>
<keyword evidence="1" id="KW-0489">Methyltransferase</keyword>
<dbReference type="PROSITE" id="PS51222">
    <property type="entry name" value="DCD"/>
    <property type="match status" value="1"/>
</dbReference>
<dbReference type="AlphaFoldDB" id="A0A7C5DGF2"/>
<dbReference type="GO" id="GO:0008170">
    <property type="term" value="F:N-methyltransferase activity"/>
    <property type="evidence" value="ECO:0007669"/>
    <property type="project" value="InterPro"/>
</dbReference>
<dbReference type="Pfam" id="PF10539">
    <property type="entry name" value="Dev_Cell_Death"/>
    <property type="match status" value="1"/>
</dbReference>
<dbReference type="InterPro" id="IPR029063">
    <property type="entry name" value="SAM-dependent_MTases_sf"/>
</dbReference>
<evidence type="ECO:0000313" key="5">
    <source>
        <dbReference type="EMBL" id="HHE04463.1"/>
    </source>
</evidence>
<feature type="domain" description="DCD" evidence="4">
    <location>
        <begin position="10"/>
        <end position="132"/>
    </location>
</feature>
<accession>A0A7C5DGF2</accession>
<dbReference type="Proteomes" id="UP000886110">
    <property type="component" value="Unassembled WGS sequence"/>
</dbReference>
<dbReference type="SMART" id="SM00767">
    <property type="entry name" value="DCD"/>
    <property type="match status" value="1"/>
</dbReference>
<proteinExistence type="inferred from homology"/>
<dbReference type="EMBL" id="DRTB01000016">
    <property type="protein sequence ID" value="HHE04463.1"/>
    <property type="molecule type" value="Genomic_DNA"/>
</dbReference>
<dbReference type="InterPro" id="IPR001091">
    <property type="entry name" value="RM_Methyltransferase"/>
</dbReference>
<sequence>MELQKTTDDKPIRGFIFTCSNKTESECFERLLFGTDRIYGPVVIRVRKNDLLFLVNIDIDTLYGVFKAVSDGGFKIMPEAWKGRYPYQVRAKILGEIIKIPHADKILKKFEIKRNTPLYGKKLLDFLNLFIPNTTLLNNLNVKDNETIRLILEEKEKVKKHINERDIEDEISLIESTTFWDFPRQSYGLTPKGDNKYPGVTPALIIYNMVWRYTDPGDLVVDPMAGSGTTLDVCKEEKRRCIGYDISPTRSDVIQNDARNIPLEDNSVDMIFIDSPYGDNIRYNDHPDCIGKISCEDE</sequence>
<dbReference type="EC" id="2.1.1.-" evidence="3"/>
<dbReference type="Gene3D" id="3.40.50.150">
    <property type="entry name" value="Vaccinia Virus protein VP39"/>
    <property type="match status" value="2"/>
</dbReference>
<dbReference type="GO" id="GO:0003677">
    <property type="term" value="F:DNA binding"/>
    <property type="evidence" value="ECO:0007669"/>
    <property type="project" value="InterPro"/>
</dbReference>
<reference evidence="5" key="1">
    <citation type="journal article" date="2020" name="mSystems">
        <title>Genome- and Community-Level Interaction Insights into Carbon Utilization and Element Cycling Functions of Hydrothermarchaeota in Hydrothermal Sediment.</title>
        <authorList>
            <person name="Zhou Z."/>
            <person name="Liu Y."/>
            <person name="Xu W."/>
            <person name="Pan J."/>
            <person name="Luo Z.H."/>
            <person name="Li M."/>
        </authorList>
    </citation>
    <scope>NUCLEOTIDE SEQUENCE [LARGE SCALE GENOMIC DNA]</scope>
    <source>
        <strain evidence="5">HyVt-74</strain>
    </source>
</reference>